<gene>
    <name evidence="2" type="ORF">DFR76_109236</name>
</gene>
<keyword evidence="3" id="KW-1185">Reference proteome</keyword>
<protein>
    <submittedName>
        <fullName evidence="2">Uncharacterized protein</fullName>
    </submittedName>
</protein>
<evidence type="ECO:0000256" key="1">
    <source>
        <dbReference type="SAM" id="MobiDB-lite"/>
    </source>
</evidence>
<feature type="region of interest" description="Disordered" evidence="1">
    <location>
        <begin position="60"/>
        <end position="91"/>
    </location>
</feature>
<feature type="compositionally biased region" description="Basic and acidic residues" evidence="1">
    <location>
        <begin position="82"/>
        <end position="91"/>
    </location>
</feature>
<name>A0A370HZI0_9NOCA</name>
<dbReference type="RefSeq" id="WP_147288031.1">
    <property type="nucleotide sequence ID" value="NZ_QQBC01000009.1"/>
</dbReference>
<dbReference type="Proteomes" id="UP000254869">
    <property type="component" value="Unassembled WGS sequence"/>
</dbReference>
<organism evidence="2 3">
    <name type="scientific">Nocardia pseudobrasiliensis</name>
    <dbReference type="NCBI Taxonomy" id="45979"/>
    <lineage>
        <taxon>Bacteria</taxon>
        <taxon>Bacillati</taxon>
        <taxon>Actinomycetota</taxon>
        <taxon>Actinomycetes</taxon>
        <taxon>Mycobacteriales</taxon>
        <taxon>Nocardiaceae</taxon>
        <taxon>Nocardia</taxon>
    </lineage>
</organism>
<dbReference type="AlphaFoldDB" id="A0A370HZI0"/>
<proteinExistence type="predicted"/>
<comment type="caution">
    <text evidence="2">The sequence shown here is derived from an EMBL/GenBank/DDBJ whole genome shotgun (WGS) entry which is preliminary data.</text>
</comment>
<dbReference type="STRING" id="1210086.GCA_001613105_05440"/>
<evidence type="ECO:0000313" key="2">
    <source>
        <dbReference type="EMBL" id="RDI63896.1"/>
    </source>
</evidence>
<evidence type="ECO:0000313" key="3">
    <source>
        <dbReference type="Proteomes" id="UP000254869"/>
    </source>
</evidence>
<sequence>MPSHRTQPKPLSDSEIRRIAADVEAGRRRTVWFTADAVGMTEGRSGKVVAVADRSEPDYLRVRPSGSSDTLAFSPAELTLTRPERQAAPKG</sequence>
<accession>A0A370HZI0</accession>
<dbReference type="EMBL" id="QQBC01000009">
    <property type="protein sequence ID" value="RDI63896.1"/>
    <property type="molecule type" value="Genomic_DNA"/>
</dbReference>
<reference evidence="2 3" key="1">
    <citation type="submission" date="2018-07" db="EMBL/GenBank/DDBJ databases">
        <title>Genomic Encyclopedia of Type Strains, Phase IV (KMG-IV): sequencing the most valuable type-strain genomes for metagenomic binning, comparative biology and taxonomic classification.</title>
        <authorList>
            <person name="Goeker M."/>
        </authorList>
    </citation>
    <scope>NUCLEOTIDE SEQUENCE [LARGE SCALE GENOMIC DNA]</scope>
    <source>
        <strain evidence="2 3">DSM 44290</strain>
    </source>
</reference>